<keyword evidence="2" id="KW-0966">Cell projection</keyword>
<keyword evidence="2" id="KW-0282">Flagellum</keyword>
<dbReference type="Pfam" id="PF08666">
    <property type="entry name" value="SAF"/>
    <property type="match status" value="1"/>
</dbReference>
<proteinExistence type="predicted"/>
<name>A0A5C4R2X8_9RHOB</name>
<dbReference type="Proteomes" id="UP000304880">
    <property type="component" value="Unassembled WGS sequence"/>
</dbReference>
<dbReference type="SMART" id="SM00858">
    <property type="entry name" value="SAF"/>
    <property type="match status" value="1"/>
</dbReference>
<dbReference type="CDD" id="cd11616">
    <property type="entry name" value="SAF_DH_OX_like"/>
    <property type="match status" value="1"/>
</dbReference>
<dbReference type="Gene3D" id="3.40.50.720">
    <property type="entry name" value="NAD(P)-binding Rossmann-like Domain"/>
    <property type="match status" value="1"/>
</dbReference>
<dbReference type="EMBL" id="VDDC01000035">
    <property type="protein sequence ID" value="TNH38240.1"/>
    <property type="molecule type" value="Genomic_DNA"/>
</dbReference>
<dbReference type="SUPFAM" id="SSF51735">
    <property type="entry name" value="NAD(P)-binding Rossmann-fold domains"/>
    <property type="match status" value="1"/>
</dbReference>
<dbReference type="AlphaFoldDB" id="A0A5C4R2X8"/>
<dbReference type="RefSeq" id="WP_139599311.1">
    <property type="nucleotide sequence ID" value="NZ_VDDC01000035.1"/>
</dbReference>
<reference evidence="2 3" key="1">
    <citation type="submission" date="2019-06" db="EMBL/GenBank/DDBJ databases">
        <authorList>
            <person name="Li J."/>
        </authorList>
    </citation>
    <scope>NUCLEOTIDE SEQUENCE [LARGE SCALE GENOMIC DNA]</scope>
    <source>
        <strain evidence="2 3">CGMCC 1.8012</strain>
    </source>
</reference>
<organism evidence="2 3">
    <name type="scientific">Paracoccus haeundaensis</name>
    <dbReference type="NCBI Taxonomy" id="225362"/>
    <lineage>
        <taxon>Bacteria</taxon>
        <taxon>Pseudomonadati</taxon>
        <taxon>Pseudomonadota</taxon>
        <taxon>Alphaproteobacteria</taxon>
        <taxon>Rhodobacterales</taxon>
        <taxon>Paracoccaceae</taxon>
        <taxon>Paracoccus</taxon>
    </lineage>
</organism>
<dbReference type="InterPro" id="IPR036291">
    <property type="entry name" value="NAD(P)-bd_dom_sf"/>
</dbReference>
<dbReference type="Pfam" id="PF21135">
    <property type="entry name" value="DRL_cat"/>
    <property type="match status" value="1"/>
</dbReference>
<comment type="caution">
    <text evidence="2">The sequence shown here is derived from an EMBL/GenBank/DDBJ whole genome shotgun (WGS) entry which is preliminary data.</text>
</comment>
<gene>
    <name evidence="2" type="ORF">FHD67_16165</name>
</gene>
<protein>
    <submittedName>
        <fullName evidence="2">Flagellar biosynthesis protein FlgA</fullName>
    </submittedName>
</protein>
<keyword evidence="2" id="KW-0969">Cilium</keyword>
<evidence type="ECO:0000313" key="2">
    <source>
        <dbReference type="EMBL" id="TNH38240.1"/>
    </source>
</evidence>
<dbReference type="InterPro" id="IPR013974">
    <property type="entry name" value="SAF"/>
</dbReference>
<keyword evidence="3" id="KW-1185">Reference proteome</keyword>
<dbReference type="PANTHER" id="PTHR37850:SF3">
    <property type="entry name" value="BLR7815 PROTEIN"/>
    <property type="match status" value="1"/>
</dbReference>
<sequence>MNLIGHFAARHGRTVQTAIIGTGGFGRSYLAQARHVDGLACRVAVDRDAETAVAALASVGVDVARIVSCTDAAAARAAWDAGHFIAAGDLAAVAALPLDVVLEATGDPEAGARHAEMAIAAGHHVVMVTKETDSVIGPILSRMARDRGVVVAPVDGDQPSLLIGLATWAQVIGLRIVAAGKSSEYDFVFDPDTGQVISNGTAVAAPGLADWMDPADRPWADVAAGRAHALRALPQRAVPDLCELTLVANALGLMPDRADLHAPIARIPEVADLMTDQGGLLSGQGRLDVFHCLRLAGEVSFAGGVFVTVACDDAATWDMLRDKGHVVSRDGRTAMIGLPRHLLGLEAATTVFEAALHGVSSGARAPRPVVDLTAFADADLPVGTVLRAEGHHHSIAHVSGRMTPARAVADDVPVPYYLAAGRTLRRDVAAGQPILCGDVALDEGSTLLRLRRMQDALTDWGLASGA</sequence>
<accession>A0A5C4R2X8</accession>
<evidence type="ECO:0000313" key="3">
    <source>
        <dbReference type="Proteomes" id="UP000304880"/>
    </source>
</evidence>
<dbReference type="InterPro" id="IPR048423">
    <property type="entry name" value="DRL_cat"/>
</dbReference>
<dbReference type="PANTHER" id="PTHR37850">
    <property type="entry name" value="STRU PROTEIN"/>
    <property type="match status" value="1"/>
</dbReference>
<evidence type="ECO:0000259" key="1">
    <source>
        <dbReference type="SMART" id="SM00858"/>
    </source>
</evidence>
<feature type="domain" description="SAF" evidence="1">
    <location>
        <begin position="371"/>
        <end position="440"/>
    </location>
</feature>